<name>A0ABR9UIA4_9CYAN</name>
<dbReference type="InterPro" id="IPR051125">
    <property type="entry name" value="ABC-4/HrtB_transporter"/>
</dbReference>
<gene>
    <name evidence="10" type="ORF">IQ236_23555</name>
</gene>
<feature type="transmembrane region" description="Helical" evidence="7">
    <location>
        <begin position="293"/>
        <end position="318"/>
    </location>
</feature>
<comment type="caution">
    <text evidence="10">The sequence shown here is derived from an EMBL/GenBank/DDBJ whole genome shotgun (WGS) entry which is preliminary data.</text>
</comment>
<accession>A0ABR9UIA4</accession>
<dbReference type="InterPro" id="IPR003838">
    <property type="entry name" value="ABC3_permease_C"/>
</dbReference>
<keyword evidence="11" id="KW-1185">Reference proteome</keyword>
<protein>
    <submittedName>
        <fullName evidence="10">ABC transporter permease</fullName>
    </submittedName>
</protein>
<evidence type="ECO:0000313" key="11">
    <source>
        <dbReference type="Proteomes" id="UP000640725"/>
    </source>
</evidence>
<keyword evidence="3" id="KW-1003">Cell membrane</keyword>
<sequence length="418" mass="45414">MASLARKNLFEDIPRFLVAQAGIMFAVSLVTIQNGILTGFIRSSSVLIDHSKADIWIASKDMIHLELTMPISLERVTQAQTVSGVEQAEAFIFRNARWRDPLENKIHAVTVVGSDPEGELFSPWNIIKGDINALKQPYTIMIDESKLDALKIQNIGDTAKLGGLEAKLGGITQGTQSIVSNSFVFTSLKNANAYVNSPVKTQTRCQVQENEDLQCTQSYEDQSSNQKSTDLPPPRALNLADPITYVLIKAKPGQDLTQLKQKLDDALPDDVQVFTREEMSTVMRTFWQKRTGVGFVLSLGAAVGILVGMVVVGQILYSSVTDHLKEFGTLKAMGASDWVIYGIILEQALWMAVLGYIPGMALCLGVASWAGATQGILILITPLSALGVFGLTVAMCTGSAFFAIQKVTKVDPAIVFKA</sequence>
<dbReference type="PANTHER" id="PTHR43738:SF1">
    <property type="entry name" value="HEMIN TRANSPORT SYSTEM PERMEASE PROTEIN HRTB-RELATED"/>
    <property type="match status" value="1"/>
</dbReference>
<comment type="subcellular location">
    <subcellularLocation>
        <location evidence="1">Cell membrane</location>
        <topology evidence="1">Multi-pass membrane protein</topology>
    </subcellularLocation>
</comment>
<keyword evidence="6 7" id="KW-0472">Membrane</keyword>
<feature type="domain" description="ABC3 transporter permease C-terminal" evidence="8">
    <location>
        <begin position="301"/>
        <end position="412"/>
    </location>
</feature>
<dbReference type="PANTHER" id="PTHR43738">
    <property type="entry name" value="ABC TRANSPORTER, MEMBRANE PROTEIN"/>
    <property type="match status" value="1"/>
</dbReference>
<reference evidence="10 11" key="1">
    <citation type="submission" date="2020-10" db="EMBL/GenBank/DDBJ databases">
        <authorList>
            <person name="Castelo-Branco R."/>
            <person name="Eusebio N."/>
            <person name="Adriana R."/>
            <person name="Vieira A."/>
            <person name="Brugerolle De Fraissinette N."/>
            <person name="Rezende De Castro R."/>
            <person name="Schneider M.P."/>
            <person name="Vasconcelos V."/>
            <person name="Leao P.N."/>
        </authorList>
    </citation>
    <scope>NUCLEOTIDE SEQUENCE [LARGE SCALE GENOMIC DNA]</scope>
    <source>
        <strain evidence="10 11">LEGE 06226</strain>
    </source>
</reference>
<proteinExistence type="predicted"/>
<keyword evidence="2" id="KW-0813">Transport</keyword>
<evidence type="ECO:0000259" key="9">
    <source>
        <dbReference type="Pfam" id="PF12704"/>
    </source>
</evidence>
<evidence type="ECO:0000256" key="5">
    <source>
        <dbReference type="ARBA" id="ARBA00022989"/>
    </source>
</evidence>
<evidence type="ECO:0000256" key="7">
    <source>
        <dbReference type="SAM" id="Phobius"/>
    </source>
</evidence>
<dbReference type="InterPro" id="IPR005891">
    <property type="entry name" value="DevC"/>
</dbReference>
<evidence type="ECO:0000256" key="4">
    <source>
        <dbReference type="ARBA" id="ARBA00022692"/>
    </source>
</evidence>
<feature type="transmembrane region" description="Helical" evidence="7">
    <location>
        <begin position="338"/>
        <end position="364"/>
    </location>
</feature>
<evidence type="ECO:0000313" key="10">
    <source>
        <dbReference type="EMBL" id="MBE9146172.1"/>
    </source>
</evidence>
<dbReference type="Pfam" id="PF12704">
    <property type="entry name" value="MacB_PCD"/>
    <property type="match status" value="1"/>
</dbReference>
<dbReference type="Proteomes" id="UP000640725">
    <property type="component" value="Unassembled WGS sequence"/>
</dbReference>
<dbReference type="Pfam" id="PF02687">
    <property type="entry name" value="FtsX"/>
    <property type="match status" value="1"/>
</dbReference>
<feature type="domain" description="MacB-like periplasmic core" evidence="9">
    <location>
        <begin position="21"/>
        <end position="265"/>
    </location>
</feature>
<feature type="transmembrane region" description="Helical" evidence="7">
    <location>
        <begin position="16"/>
        <end position="37"/>
    </location>
</feature>
<dbReference type="InterPro" id="IPR025857">
    <property type="entry name" value="MacB_PCD"/>
</dbReference>
<evidence type="ECO:0000259" key="8">
    <source>
        <dbReference type="Pfam" id="PF02687"/>
    </source>
</evidence>
<organism evidence="10 11">
    <name type="scientific">Planktothrix mougeotii LEGE 06226</name>
    <dbReference type="NCBI Taxonomy" id="1828728"/>
    <lineage>
        <taxon>Bacteria</taxon>
        <taxon>Bacillati</taxon>
        <taxon>Cyanobacteriota</taxon>
        <taxon>Cyanophyceae</taxon>
        <taxon>Oscillatoriophycideae</taxon>
        <taxon>Oscillatoriales</taxon>
        <taxon>Microcoleaceae</taxon>
        <taxon>Planktothrix</taxon>
    </lineage>
</organism>
<dbReference type="EMBL" id="JADEWU010000084">
    <property type="protein sequence ID" value="MBE9146172.1"/>
    <property type="molecule type" value="Genomic_DNA"/>
</dbReference>
<keyword evidence="5 7" id="KW-1133">Transmembrane helix</keyword>
<feature type="transmembrane region" description="Helical" evidence="7">
    <location>
        <begin position="376"/>
        <end position="404"/>
    </location>
</feature>
<evidence type="ECO:0000256" key="3">
    <source>
        <dbReference type="ARBA" id="ARBA00022475"/>
    </source>
</evidence>
<evidence type="ECO:0000256" key="6">
    <source>
        <dbReference type="ARBA" id="ARBA00023136"/>
    </source>
</evidence>
<evidence type="ECO:0000256" key="2">
    <source>
        <dbReference type="ARBA" id="ARBA00022448"/>
    </source>
</evidence>
<keyword evidence="4 7" id="KW-0812">Transmembrane</keyword>
<dbReference type="PIRSF" id="PIRSF031773">
    <property type="entry name" value="DevC"/>
    <property type="match status" value="1"/>
</dbReference>
<evidence type="ECO:0000256" key="1">
    <source>
        <dbReference type="ARBA" id="ARBA00004651"/>
    </source>
</evidence>